<dbReference type="RefSeq" id="WP_077990995.1">
    <property type="nucleotide sequence ID" value="NZ_CP015625.1"/>
</dbReference>
<organism evidence="2 3">
    <name type="scientific">Bartonella choladocola</name>
    <dbReference type="NCBI Taxonomy" id="2750995"/>
    <lineage>
        <taxon>Bacteria</taxon>
        <taxon>Pseudomonadati</taxon>
        <taxon>Pseudomonadota</taxon>
        <taxon>Alphaproteobacteria</taxon>
        <taxon>Hyphomicrobiales</taxon>
        <taxon>Bartonellaceae</taxon>
        <taxon>Bartonella</taxon>
    </lineage>
</organism>
<dbReference type="OrthoDB" id="8452392at2"/>
<dbReference type="AlphaFoldDB" id="A0A1U9MG08"/>
<keyword evidence="3" id="KW-1185">Reference proteome</keyword>
<reference evidence="2 3" key="1">
    <citation type="submission" date="2016-11" db="EMBL/GenBank/DDBJ databases">
        <title>Comparative genomics of Bartonella apis.</title>
        <authorList>
            <person name="Engel P."/>
        </authorList>
    </citation>
    <scope>NUCLEOTIDE SEQUENCE [LARGE SCALE GENOMIC DNA]</scope>
    <source>
        <strain evidence="2 3">BBC0122</strain>
    </source>
</reference>
<name>A0A1U9MG08_9HYPH</name>
<dbReference type="STRING" id="1686310.BBC0244_005240"/>
<proteinExistence type="predicted"/>
<evidence type="ECO:0008006" key="4">
    <source>
        <dbReference type="Google" id="ProtNLM"/>
    </source>
</evidence>
<dbReference type="Proteomes" id="UP000189632">
    <property type="component" value="Chromosome"/>
</dbReference>
<evidence type="ECO:0000313" key="3">
    <source>
        <dbReference type="Proteomes" id="UP000189632"/>
    </source>
</evidence>
<gene>
    <name evidence="2" type="ORF">BBC0122_005100</name>
</gene>
<accession>A0A1U9MG08</accession>
<dbReference type="KEGG" id="bapi:BBC0122_005100"/>
<sequence>MSLAEQSGEQNMASAPVVKAHINDPAARDVALARFAAVVNALEEVVDYETSALEQHQNPDYNDINARKARGLRDLNQSMTEVARYFDDSVENKVETLLNGLKKKLERNSELLKIHLEAVTELSQMMQNAAREQETDGTYDPFTVNSGQQK</sequence>
<evidence type="ECO:0000256" key="1">
    <source>
        <dbReference type="SAM" id="MobiDB-lite"/>
    </source>
</evidence>
<evidence type="ECO:0000313" key="2">
    <source>
        <dbReference type="EMBL" id="AQT46640.1"/>
    </source>
</evidence>
<feature type="region of interest" description="Disordered" evidence="1">
    <location>
        <begin position="127"/>
        <end position="150"/>
    </location>
</feature>
<dbReference type="EMBL" id="CP015625">
    <property type="protein sequence ID" value="AQT46640.1"/>
    <property type="molecule type" value="Genomic_DNA"/>
</dbReference>
<protein>
    <recommendedName>
        <fullName evidence="4">FlgN protein</fullName>
    </recommendedName>
</protein>